<sequence>MIEFIETESQDPGDTGFSKSVVPKISSRMASIGGELASELHNVELLLFQHGVVQLSLCQAVIFRRNAAVDSPELIHLLYSGLSAARTMLDFYLSLPIHAEMIFNNSEWIQLGFAITAAARLAIIARRTQAQGVGPKYDLQSILPLSKLLRHISLRIGALATRKEDSEGVKDTFQDFERRVHRIQEWFERYSTSDSAQAYPVVDGGGSGGGSNTHPAGGQSYAVQQQQIAVSFPPPFFGSHNLLNPALTPPSSVNHLHLPPTTMAATTMPPTTLTPTFRSPALVGRPSQETSLHDAYINTPALPDLHDVDRAFPFFKDQYEANNLDPRAFQGTLSNDTCDYGDLFPELDDIFRGW</sequence>
<evidence type="ECO:0000313" key="2">
    <source>
        <dbReference type="Proteomes" id="UP000094444"/>
    </source>
</evidence>
<dbReference type="STRING" id="158607.A0A2P5HGV9"/>
<proteinExistence type="predicted"/>
<reference evidence="1" key="1">
    <citation type="submission" date="2017-09" db="EMBL/GenBank/DDBJ databases">
        <title>Polyketide synthases of a Diaporthe helianthi virulent isolate.</title>
        <authorList>
            <person name="Baroncelli R."/>
        </authorList>
    </citation>
    <scope>NUCLEOTIDE SEQUENCE [LARGE SCALE GENOMIC DNA]</scope>
    <source>
        <strain evidence="1">7/96</strain>
    </source>
</reference>
<name>A0A2P5HGV9_DIAHE</name>
<keyword evidence="2" id="KW-1185">Reference proteome</keyword>
<protein>
    <submittedName>
        <fullName evidence="1">Uncharacterized protein</fullName>
    </submittedName>
</protein>
<dbReference type="InParanoid" id="A0A2P5HGV9"/>
<comment type="caution">
    <text evidence="1">The sequence shown here is derived from an EMBL/GenBank/DDBJ whole genome shotgun (WGS) entry which is preliminary data.</text>
</comment>
<evidence type="ECO:0000313" key="1">
    <source>
        <dbReference type="EMBL" id="POS69489.1"/>
    </source>
</evidence>
<accession>A0A2P5HGV9</accession>
<gene>
    <name evidence="1" type="ORF">DHEL01_v212116</name>
</gene>
<dbReference type="EMBL" id="MAVT02002230">
    <property type="protein sequence ID" value="POS69489.1"/>
    <property type="molecule type" value="Genomic_DNA"/>
</dbReference>
<dbReference type="Proteomes" id="UP000094444">
    <property type="component" value="Unassembled WGS sequence"/>
</dbReference>
<organism evidence="1 2">
    <name type="scientific">Diaporthe helianthi</name>
    <dbReference type="NCBI Taxonomy" id="158607"/>
    <lineage>
        <taxon>Eukaryota</taxon>
        <taxon>Fungi</taxon>
        <taxon>Dikarya</taxon>
        <taxon>Ascomycota</taxon>
        <taxon>Pezizomycotina</taxon>
        <taxon>Sordariomycetes</taxon>
        <taxon>Sordariomycetidae</taxon>
        <taxon>Diaporthales</taxon>
        <taxon>Diaporthaceae</taxon>
        <taxon>Diaporthe</taxon>
    </lineage>
</organism>
<dbReference type="OrthoDB" id="5217604at2759"/>
<dbReference type="AlphaFoldDB" id="A0A2P5HGV9"/>